<evidence type="ECO:0000313" key="3">
    <source>
        <dbReference type="Proteomes" id="UP000649617"/>
    </source>
</evidence>
<accession>A0A812WW21</accession>
<protein>
    <submittedName>
        <fullName evidence="2">ANK2 protein</fullName>
    </submittedName>
</protein>
<gene>
    <name evidence="2" type="primary">ANK2</name>
    <name evidence="2" type="ORF">SPIL2461_LOCUS19388</name>
</gene>
<comment type="caution">
    <text evidence="2">The sequence shown here is derived from an EMBL/GenBank/DDBJ whole genome shotgun (WGS) entry which is preliminary data.</text>
</comment>
<sequence>MSQQSWRSRKTDVTEDEEHETAPGEEVKKTKKSKPVKQPDMALYEQAEAFNKTLPTSIDFSVSQ</sequence>
<name>A0A812WW21_SYMPI</name>
<keyword evidence="3" id="KW-1185">Reference proteome</keyword>
<reference evidence="2" key="1">
    <citation type="submission" date="2021-02" db="EMBL/GenBank/DDBJ databases">
        <authorList>
            <person name="Dougan E. K."/>
            <person name="Rhodes N."/>
            <person name="Thang M."/>
            <person name="Chan C."/>
        </authorList>
    </citation>
    <scope>NUCLEOTIDE SEQUENCE</scope>
</reference>
<evidence type="ECO:0000313" key="2">
    <source>
        <dbReference type="EMBL" id="CAE7692187.1"/>
    </source>
</evidence>
<feature type="non-terminal residue" evidence="2">
    <location>
        <position position="1"/>
    </location>
</feature>
<dbReference type="Proteomes" id="UP000649617">
    <property type="component" value="Unassembled WGS sequence"/>
</dbReference>
<evidence type="ECO:0000256" key="1">
    <source>
        <dbReference type="SAM" id="MobiDB-lite"/>
    </source>
</evidence>
<dbReference type="EMBL" id="CAJNIZ010044529">
    <property type="protein sequence ID" value="CAE7692187.1"/>
    <property type="molecule type" value="Genomic_DNA"/>
</dbReference>
<feature type="region of interest" description="Disordered" evidence="1">
    <location>
        <begin position="1"/>
        <end position="40"/>
    </location>
</feature>
<proteinExistence type="predicted"/>
<organism evidence="2 3">
    <name type="scientific">Symbiodinium pilosum</name>
    <name type="common">Dinoflagellate</name>
    <dbReference type="NCBI Taxonomy" id="2952"/>
    <lineage>
        <taxon>Eukaryota</taxon>
        <taxon>Sar</taxon>
        <taxon>Alveolata</taxon>
        <taxon>Dinophyceae</taxon>
        <taxon>Suessiales</taxon>
        <taxon>Symbiodiniaceae</taxon>
        <taxon>Symbiodinium</taxon>
    </lineage>
</organism>
<dbReference type="AlphaFoldDB" id="A0A812WW21"/>